<reference evidence="10" key="1">
    <citation type="submission" date="2022-05" db="EMBL/GenBank/DDBJ databases">
        <title>Characterization and Phylogenetic Implications of Newly Sequenced Mitogenomes of Five Processina and Mileewa Species from China (Hemiptera: Cicadellidae: Mileewinae).</title>
        <authorList>
            <person name="He H."/>
            <person name="Yang M."/>
        </authorList>
    </citation>
    <scope>NUCLEOTIDE SEQUENCE</scope>
</reference>
<keyword evidence="9" id="KW-1278">Translocase</keyword>
<keyword evidence="9" id="KW-0830">Ubiquinone</keyword>
<organism evidence="10">
    <name type="scientific">Mileewa sharpa</name>
    <dbReference type="NCBI Taxonomy" id="2984023"/>
    <lineage>
        <taxon>Eukaryota</taxon>
        <taxon>Metazoa</taxon>
        <taxon>Ecdysozoa</taxon>
        <taxon>Arthropoda</taxon>
        <taxon>Hexapoda</taxon>
        <taxon>Insecta</taxon>
        <taxon>Pterygota</taxon>
        <taxon>Neoptera</taxon>
        <taxon>Paraneoptera</taxon>
        <taxon>Hemiptera</taxon>
        <taxon>Auchenorrhyncha</taxon>
        <taxon>Membracoidea</taxon>
        <taxon>Cicadellidae</taxon>
        <taxon>Cicadellinae</taxon>
        <taxon>Mileewini</taxon>
        <taxon>Mileewa</taxon>
    </lineage>
</organism>
<dbReference type="PANTHER" id="PTHR11058:SF9">
    <property type="entry name" value="NADH-UBIQUINONE OXIDOREDUCTASE CHAIN 3"/>
    <property type="match status" value="1"/>
</dbReference>
<proteinExistence type="inferred from homology"/>
<sequence>MLTMIHMMVILLITVFLMMLINFISKKTMIDMQKSSPFECGFNPVSNKRLPFSIHFFLTAVIFLIFDIEIIIIMPMIMTIKSTILINWVLTSCLFVLVLIMGLYHEWLNGMLNWTK</sequence>
<dbReference type="GO" id="GO:0031966">
    <property type="term" value="C:mitochondrial membrane"/>
    <property type="evidence" value="ECO:0007669"/>
    <property type="project" value="UniProtKB-SubCell"/>
</dbReference>
<dbReference type="Pfam" id="PF00507">
    <property type="entry name" value="Oxidored_q4"/>
    <property type="match status" value="1"/>
</dbReference>
<comment type="function">
    <text evidence="9">Core subunit of the mitochondrial membrane respiratory chain NADH dehydrogenase (Complex I) which catalyzes electron transfer from NADH through the respiratory chain, using ubiquinone as an electron acceptor. Essential for the catalytic activity of complex I.</text>
</comment>
<dbReference type="InterPro" id="IPR000440">
    <property type="entry name" value="NADH_UbQ/plastoQ_OxRdtase_su3"/>
</dbReference>
<gene>
    <name evidence="10" type="primary">ND3</name>
</gene>
<protein>
    <recommendedName>
        <fullName evidence="3 9">NADH-ubiquinone oxidoreductase chain 3</fullName>
        <ecNumber evidence="9">7.1.1.2</ecNumber>
    </recommendedName>
</protein>
<feature type="transmembrane region" description="Helical" evidence="9">
    <location>
        <begin position="84"/>
        <end position="104"/>
    </location>
</feature>
<evidence type="ECO:0000256" key="5">
    <source>
        <dbReference type="ARBA" id="ARBA00022692"/>
    </source>
</evidence>
<dbReference type="GO" id="GO:0030964">
    <property type="term" value="C:NADH dehydrogenase complex"/>
    <property type="evidence" value="ECO:0007669"/>
    <property type="project" value="TreeGrafter"/>
</dbReference>
<dbReference type="CTD" id="4537"/>
<keyword evidence="6 9" id="KW-1133">Transmembrane helix</keyword>
<keyword evidence="9" id="KW-0520">NAD</keyword>
<keyword evidence="9" id="KW-0679">Respiratory chain</keyword>
<dbReference type="GeneID" id="76336950"/>
<keyword evidence="9" id="KW-0249">Electron transport</keyword>
<name>A0A977TM22_9HEMI</name>
<evidence type="ECO:0000256" key="6">
    <source>
        <dbReference type="ARBA" id="ARBA00022989"/>
    </source>
</evidence>
<dbReference type="EC" id="7.1.1.2" evidence="9"/>
<dbReference type="Gene3D" id="1.20.58.1610">
    <property type="entry name" value="NADH:ubiquinone/plastoquinone oxidoreductase, chain 3"/>
    <property type="match status" value="1"/>
</dbReference>
<comment type="similarity">
    <text evidence="2 9">Belongs to the complex I subunit 3 family.</text>
</comment>
<keyword evidence="4 9" id="KW-0813">Transport</keyword>
<evidence type="ECO:0000256" key="1">
    <source>
        <dbReference type="ARBA" id="ARBA00004370"/>
    </source>
</evidence>
<feature type="transmembrane region" description="Helical" evidence="9">
    <location>
        <begin position="6"/>
        <end position="24"/>
    </location>
</feature>
<evidence type="ECO:0000256" key="3">
    <source>
        <dbReference type="ARBA" id="ARBA00021007"/>
    </source>
</evidence>
<dbReference type="InterPro" id="IPR038430">
    <property type="entry name" value="NDAH_ubi_oxred_su3_sf"/>
</dbReference>
<dbReference type="PANTHER" id="PTHR11058">
    <property type="entry name" value="NADH-UBIQUINONE OXIDOREDUCTASE CHAIN 3"/>
    <property type="match status" value="1"/>
</dbReference>
<dbReference type="EMBL" id="ON464173">
    <property type="protein sequence ID" value="UXX17559.1"/>
    <property type="molecule type" value="Genomic_DNA"/>
</dbReference>
<dbReference type="GO" id="GO:0008137">
    <property type="term" value="F:NADH dehydrogenase (ubiquinone) activity"/>
    <property type="evidence" value="ECO:0007669"/>
    <property type="project" value="UniProtKB-UniRule"/>
</dbReference>
<evidence type="ECO:0000256" key="4">
    <source>
        <dbReference type="ARBA" id="ARBA00022448"/>
    </source>
</evidence>
<dbReference type="AlphaFoldDB" id="A0A977TM22"/>
<dbReference type="RefSeq" id="YP_010531300.1">
    <property type="nucleotide sequence ID" value="NC_067807.1"/>
</dbReference>
<evidence type="ECO:0000256" key="8">
    <source>
        <dbReference type="ARBA" id="ARBA00049551"/>
    </source>
</evidence>
<feature type="transmembrane region" description="Helical" evidence="9">
    <location>
        <begin position="56"/>
        <end position="78"/>
    </location>
</feature>
<comment type="catalytic activity">
    <reaction evidence="8 9">
        <text>a ubiquinone + NADH + 5 H(+)(in) = a ubiquinol + NAD(+) + 4 H(+)(out)</text>
        <dbReference type="Rhea" id="RHEA:29091"/>
        <dbReference type="Rhea" id="RHEA-COMP:9565"/>
        <dbReference type="Rhea" id="RHEA-COMP:9566"/>
        <dbReference type="ChEBI" id="CHEBI:15378"/>
        <dbReference type="ChEBI" id="CHEBI:16389"/>
        <dbReference type="ChEBI" id="CHEBI:17976"/>
        <dbReference type="ChEBI" id="CHEBI:57540"/>
        <dbReference type="ChEBI" id="CHEBI:57945"/>
        <dbReference type="EC" id="7.1.1.2"/>
    </reaction>
</comment>
<geneLocation type="mitochondrion" evidence="10"/>
<keyword evidence="9 10" id="KW-0496">Mitochondrion</keyword>
<evidence type="ECO:0000313" key="10">
    <source>
        <dbReference type="EMBL" id="UXX17559.1"/>
    </source>
</evidence>
<keyword evidence="7 9" id="KW-0472">Membrane</keyword>
<comment type="subcellular location">
    <subcellularLocation>
        <location evidence="1">Membrane</location>
    </subcellularLocation>
    <subcellularLocation>
        <location evidence="9">Mitochondrion membrane</location>
        <topology evidence="9">Multi-pass membrane protein</topology>
    </subcellularLocation>
</comment>
<evidence type="ECO:0000256" key="7">
    <source>
        <dbReference type="ARBA" id="ARBA00023136"/>
    </source>
</evidence>
<keyword evidence="5 9" id="KW-0812">Transmembrane</keyword>
<evidence type="ECO:0000256" key="9">
    <source>
        <dbReference type="RuleBase" id="RU003640"/>
    </source>
</evidence>
<evidence type="ECO:0000256" key="2">
    <source>
        <dbReference type="ARBA" id="ARBA00008472"/>
    </source>
</evidence>
<accession>A0A977TM22</accession>